<name>A0AAD3CGS1_9STRA</name>
<evidence type="ECO:0000256" key="5">
    <source>
        <dbReference type="SAM" id="MobiDB-lite"/>
    </source>
</evidence>
<accession>A0AAD3CGS1</accession>
<keyword evidence="2 4" id="KW-0863">Zinc-finger</keyword>
<dbReference type="PROSITE" id="PS50089">
    <property type="entry name" value="ZF_RING_2"/>
    <property type="match status" value="1"/>
</dbReference>
<dbReference type="InterPro" id="IPR005114">
    <property type="entry name" value="Helicase_assoc"/>
</dbReference>
<protein>
    <recommendedName>
        <fullName evidence="6">RING-type domain-containing protein</fullName>
    </recommendedName>
</protein>
<dbReference type="InterPro" id="IPR017907">
    <property type="entry name" value="Znf_RING_CS"/>
</dbReference>
<dbReference type="PROSITE" id="PS00518">
    <property type="entry name" value="ZF_RING_1"/>
    <property type="match status" value="1"/>
</dbReference>
<dbReference type="AlphaFoldDB" id="A0AAD3CGS1"/>
<feature type="region of interest" description="Disordered" evidence="5">
    <location>
        <begin position="239"/>
        <end position="324"/>
    </location>
</feature>
<evidence type="ECO:0000259" key="6">
    <source>
        <dbReference type="PROSITE" id="PS50089"/>
    </source>
</evidence>
<feature type="region of interest" description="Disordered" evidence="5">
    <location>
        <begin position="99"/>
        <end position="150"/>
    </location>
</feature>
<dbReference type="InterPro" id="IPR001841">
    <property type="entry name" value="Znf_RING"/>
</dbReference>
<proteinExistence type="predicted"/>
<dbReference type="SUPFAM" id="SSF57850">
    <property type="entry name" value="RING/U-box"/>
    <property type="match status" value="1"/>
</dbReference>
<sequence>MNYGSCLDYTKDDSAPSSLFRISAPSSSNQTFCKNCNAETEGDTFISIPCYHEYCGQCIFVQEGFDLTTEHPCPICRKTARECRILKPVNPMLQINMTRPRTKRSTAGKKKNRSDLFSTPSKIKEETSENTNEASASPILEEESSTPMQKHNRRSFLDHCMLLKMYKRKHGHTNIPRCDTEDPVLARWCYEMRRTYRVLGTDVKTKYYLNEERISTLRAIGFDFNWNDELVVREMRKKRKEEKRELKEKAKKKQRELNKSMSRDDRKSTNVDSPSPVDHELLSPTSSPDQEESPEVVTSGRGRSLGRRSSSISEKEREKDRERKRYKTKYTAFEDHFQNLCDFKEKHGHYNVPENYHDQKFSKWVRSMRQTKRYQDEGKSVRYHLTNERKKALDSIGFNWINEEEEVKSRPARKRKAKDQPSPEETKKAKVEKKKEPKKEVVKVEMKEEVKPEPVIENPPKAARASGRERKKRKLDQVEDVTKTLPTRKKIGTRLMISFEEQCHKLKVYKEQHGDCDVPPSFGDSNFVKWIESMRQSYRYINEGKKPRYNLSKDRIDALNKLGFCWTSRSENDSSGSVSSLTDSSNSVSSTVPSSPPKDEKKKPQRIKIHMSMSDKKN</sequence>
<feature type="region of interest" description="Disordered" evidence="5">
    <location>
        <begin position="457"/>
        <end position="477"/>
    </location>
</feature>
<keyword evidence="1" id="KW-0479">Metal-binding</keyword>
<feature type="compositionally biased region" description="Low complexity" evidence="5">
    <location>
        <begin position="573"/>
        <end position="593"/>
    </location>
</feature>
<dbReference type="EMBL" id="BLLK01000019">
    <property type="protein sequence ID" value="GFH44325.1"/>
    <property type="molecule type" value="Genomic_DNA"/>
</dbReference>
<gene>
    <name evidence="7" type="ORF">CTEN210_00799</name>
</gene>
<evidence type="ECO:0000256" key="4">
    <source>
        <dbReference type="PROSITE-ProRule" id="PRU00175"/>
    </source>
</evidence>
<dbReference type="PANTHER" id="PTHR33418">
    <property type="entry name" value="HELICASE-ASSOCIATED"/>
    <property type="match status" value="1"/>
</dbReference>
<evidence type="ECO:0000256" key="3">
    <source>
        <dbReference type="ARBA" id="ARBA00022833"/>
    </source>
</evidence>
<dbReference type="Proteomes" id="UP001054902">
    <property type="component" value="Unassembled WGS sequence"/>
</dbReference>
<feature type="domain" description="RING-type" evidence="6">
    <location>
        <begin position="33"/>
        <end position="77"/>
    </location>
</feature>
<feature type="region of interest" description="Disordered" evidence="5">
    <location>
        <begin position="569"/>
        <end position="618"/>
    </location>
</feature>
<feature type="compositionally biased region" description="Low complexity" evidence="5">
    <location>
        <begin position="299"/>
        <end position="312"/>
    </location>
</feature>
<feature type="compositionally biased region" description="Basic and acidic residues" evidence="5">
    <location>
        <begin position="313"/>
        <end position="323"/>
    </location>
</feature>
<dbReference type="Gene3D" id="6.10.140.530">
    <property type="match status" value="3"/>
</dbReference>
<evidence type="ECO:0000313" key="8">
    <source>
        <dbReference type="Proteomes" id="UP001054902"/>
    </source>
</evidence>
<organism evidence="7 8">
    <name type="scientific">Chaetoceros tenuissimus</name>
    <dbReference type="NCBI Taxonomy" id="426638"/>
    <lineage>
        <taxon>Eukaryota</taxon>
        <taxon>Sar</taxon>
        <taxon>Stramenopiles</taxon>
        <taxon>Ochrophyta</taxon>
        <taxon>Bacillariophyta</taxon>
        <taxon>Coscinodiscophyceae</taxon>
        <taxon>Chaetocerotophycidae</taxon>
        <taxon>Chaetocerotales</taxon>
        <taxon>Chaetocerotaceae</taxon>
        <taxon>Chaetoceros</taxon>
    </lineage>
</organism>
<dbReference type="Pfam" id="PF03457">
    <property type="entry name" value="HA"/>
    <property type="match status" value="3"/>
</dbReference>
<reference evidence="7 8" key="1">
    <citation type="journal article" date="2021" name="Sci. Rep.">
        <title>The genome of the diatom Chaetoceros tenuissimus carries an ancient integrated fragment of an extant virus.</title>
        <authorList>
            <person name="Hongo Y."/>
            <person name="Kimura K."/>
            <person name="Takaki Y."/>
            <person name="Yoshida Y."/>
            <person name="Baba S."/>
            <person name="Kobayashi G."/>
            <person name="Nagasaki K."/>
            <person name="Hano T."/>
            <person name="Tomaru Y."/>
        </authorList>
    </citation>
    <scope>NUCLEOTIDE SEQUENCE [LARGE SCALE GENOMIC DNA]</scope>
    <source>
        <strain evidence="7 8">NIES-3715</strain>
    </source>
</reference>
<keyword evidence="8" id="KW-1185">Reference proteome</keyword>
<feature type="compositionally biased region" description="Basic and acidic residues" evidence="5">
    <location>
        <begin position="255"/>
        <end position="269"/>
    </location>
</feature>
<evidence type="ECO:0000313" key="7">
    <source>
        <dbReference type="EMBL" id="GFH44325.1"/>
    </source>
</evidence>
<feature type="compositionally biased region" description="Basic and acidic residues" evidence="5">
    <location>
        <begin position="418"/>
        <end position="438"/>
    </location>
</feature>
<evidence type="ECO:0000256" key="1">
    <source>
        <dbReference type="ARBA" id="ARBA00022723"/>
    </source>
</evidence>
<evidence type="ECO:0000256" key="2">
    <source>
        <dbReference type="ARBA" id="ARBA00022771"/>
    </source>
</evidence>
<comment type="caution">
    <text evidence="7">The sequence shown here is derived from an EMBL/GenBank/DDBJ whole genome shotgun (WGS) entry which is preliminary data.</text>
</comment>
<feature type="compositionally biased region" description="Basic residues" evidence="5">
    <location>
        <begin position="100"/>
        <end position="112"/>
    </location>
</feature>
<dbReference type="GO" id="GO:0008270">
    <property type="term" value="F:zinc ion binding"/>
    <property type="evidence" value="ECO:0007669"/>
    <property type="project" value="UniProtKB-KW"/>
</dbReference>
<feature type="region of interest" description="Disordered" evidence="5">
    <location>
        <begin position="406"/>
        <end position="438"/>
    </location>
</feature>
<keyword evidence="3" id="KW-0862">Zinc</keyword>
<dbReference type="PANTHER" id="PTHR33418:SF1">
    <property type="entry name" value="HELICASE-ASSOCIATED DOMAIN-CONTAINING PROTEIN"/>
    <property type="match status" value="1"/>
</dbReference>